<protein>
    <submittedName>
        <fullName evidence="1">Uncharacterized protein</fullName>
    </submittedName>
</protein>
<keyword evidence="2" id="KW-1185">Reference proteome</keyword>
<proteinExistence type="predicted"/>
<dbReference type="EMBL" id="CAKMRJ010003924">
    <property type="protein sequence ID" value="CAH1434789.1"/>
    <property type="molecule type" value="Genomic_DNA"/>
</dbReference>
<reference evidence="1 2" key="1">
    <citation type="submission" date="2022-01" db="EMBL/GenBank/DDBJ databases">
        <authorList>
            <person name="Xiong W."/>
            <person name="Schranz E."/>
        </authorList>
    </citation>
    <scope>NUCLEOTIDE SEQUENCE [LARGE SCALE GENOMIC DNA]</scope>
</reference>
<evidence type="ECO:0000313" key="1">
    <source>
        <dbReference type="EMBL" id="CAH1434789.1"/>
    </source>
</evidence>
<name>A0AAU9N9E8_9ASTR</name>
<dbReference type="AlphaFoldDB" id="A0AAU9N9E8"/>
<dbReference type="PANTHER" id="PTHR37763:SF1">
    <property type="entry name" value="EXOSOME COMPLEX EXONUCLEASE"/>
    <property type="match status" value="1"/>
</dbReference>
<organism evidence="1 2">
    <name type="scientific">Lactuca virosa</name>
    <dbReference type="NCBI Taxonomy" id="75947"/>
    <lineage>
        <taxon>Eukaryota</taxon>
        <taxon>Viridiplantae</taxon>
        <taxon>Streptophyta</taxon>
        <taxon>Embryophyta</taxon>
        <taxon>Tracheophyta</taxon>
        <taxon>Spermatophyta</taxon>
        <taxon>Magnoliopsida</taxon>
        <taxon>eudicotyledons</taxon>
        <taxon>Gunneridae</taxon>
        <taxon>Pentapetalae</taxon>
        <taxon>asterids</taxon>
        <taxon>campanulids</taxon>
        <taxon>Asterales</taxon>
        <taxon>Asteraceae</taxon>
        <taxon>Cichorioideae</taxon>
        <taxon>Cichorieae</taxon>
        <taxon>Lactucinae</taxon>
        <taxon>Lactuca</taxon>
    </lineage>
</organism>
<comment type="caution">
    <text evidence="1">The sequence shown here is derived from an EMBL/GenBank/DDBJ whole genome shotgun (WGS) entry which is preliminary data.</text>
</comment>
<dbReference type="PANTHER" id="PTHR37763">
    <property type="entry name" value="EXOSOME COMPLEX EXONUCLEASE"/>
    <property type="match status" value="1"/>
</dbReference>
<accession>A0AAU9N9E8</accession>
<evidence type="ECO:0000313" key="2">
    <source>
        <dbReference type="Proteomes" id="UP001157418"/>
    </source>
</evidence>
<gene>
    <name evidence="1" type="ORF">LVIROSA_LOCUS21274</name>
</gene>
<sequence>MKAFKHVRSHFHVPGPGPLRTKNLTGVVHLNAISYHSFTESHLDPQSSEWREKALPKLIKLTPLLKNLDLINGKLVNLHDKCTVNDEFLLQSMRTFKPIATAFLMKQALSTMCLLNRGS</sequence>
<dbReference type="Proteomes" id="UP001157418">
    <property type="component" value="Unassembled WGS sequence"/>
</dbReference>